<dbReference type="PANTHER" id="PTHR30388">
    <property type="entry name" value="ALDEHYDE OXIDOREDUCTASE MOLYBDENUM COFACTOR ASSEMBLY PROTEIN"/>
    <property type="match status" value="1"/>
</dbReference>
<dbReference type="Pfam" id="PF13478">
    <property type="entry name" value="XdhC_C"/>
    <property type="match status" value="1"/>
</dbReference>
<evidence type="ECO:0000313" key="4">
    <source>
        <dbReference type="Proteomes" id="UP000566071"/>
    </source>
</evidence>
<dbReference type="Gene3D" id="3.40.50.720">
    <property type="entry name" value="NAD(P)-binding Rossmann-like Domain"/>
    <property type="match status" value="1"/>
</dbReference>
<dbReference type="RefSeq" id="WP_175268917.1">
    <property type="nucleotide sequence ID" value="NZ_JABFCR010000005.1"/>
</dbReference>
<dbReference type="PANTHER" id="PTHR30388:SF6">
    <property type="entry name" value="XANTHINE DEHYDROGENASE SUBUNIT A-RELATED"/>
    <property type="match status" value="1"/>
</dbReference>
<proteinExistence type="predicted"/>
<evidence type="ECO:0000313" key="3">
    <source>
        <dbReference type="EMBL" id="NNU33214.1"/>
    </source>
</evidence>
<name>A0ABX1W1U9_9SPHI</name>
<dbReference type="Pfam" id="PF02625">
    <property type="entry name" value="XdhC_CoxI"/>
    <property type="match status" value="1"/>
</dbReference>
<evidence type="ECO:0000259" key="2">
    <source>
        <dbReference type="Pfam" id="PF13478"/>
    </source>
</evidence>
<feature type="domain" description="XdhC- CoxI" evidence="1">
    <location>
        <begin position="16"/>
        <end position="81"/>
    </location>
</feature>
<feature type="domain" description="XdhC Rossmann" evidence="2">
    <location>
        <begin position="206"/>
        <end position="350"/>
    </location>
</feature>
<organism evidence="3 4">
    <name type="scientific">Mucilaginibacter humi</name>
    <dbReference type="NCBI Taxonomy" id="2732510"/>
    <lineage>
        <taxon>Bacteria</taxon>
        <taxon>Pseudomonadati</taxon>
        <taxon>Bacteroidota</taxon>
        <taxon>Sphingobacteriia</taxon>
        <taxon>Sphingobacteriales</taxon>
        <taxon>Sphingobacteriaceae</taxon>
        <taxon>Mucilaginibacter</taxon>
    </lineage>
</organism>
<dbReference type="Proteomes" id="UP000566071">
    <property type="component" value="Unassembled WGS sequence"/>
</dbReference>
<dbReference type="EMBL" id="JABFCR010000005">
    <property type="protein sequence ID" value="NNU33214.1"/>
    <property type="molecule type" value="Genomic_DNA"/>
</dbReference>
<protein>
    <submittedName>
        <fullName evidence="3">XdhC family protein</fullName>
    </submittedName>
</protein>
<dbReference type="InterPro" id="IPR003777">
    <property type="entry name" value="XdhC_CoxI"/>
</dbReference>
<reference evidence="3 4" key="1">
    <citation type="submission" date="2020-05" db="EMBL/GenBank/DDBJ databases">
        <authorList>
            <person name="Khan S.A."/>
            <person name="Jeon C.O."/>
            <person name="Chun B.H."/>
        </authorList>
    </citation>
    <scope>NUCLEOTIDE SEQUENCE [LARGE SCALE GENOMIC DNA]</scope>
    <source>
        <strain evidence="3 4">S1162</strain>
    </source>
</reference>
<dbReference type="InterPro" id="IPR027051">
    <property type="entry name" value="XdhC_Rossmann_dom"/>
</dbReference>
<accession>A0ABX1W1U9</accession>
<comment type="caution">
    <text evidence="3">The sequence shown here is derived from an EMBL/GenBank/DDBJ whole genome shotgun (WGS) entry which is preliminary data.</text>
</comment>
<sequence length="526" mass="57833">MKEITDIVTAFNEADKQGKKTAPATVVLVEGSAYRRAGARMLITEDGQLTGAISGGCLEGDALRKARLVILQQQPMLVTYDTTDDDDAKLGIGLGCNGIIHILIEPITPQANNPINLLKAIVNNRKPAVLVTLFSVDDRKALQPGTCLCLTEDDQLINGVANAPYFNFLQSDAQRALKDQRSANNTYAGDVTYTGFVEYVQPVISLVVIGAGNDAIPLTKIAAVLGWNITVIDGRNNYALPERFPSAAKVITARPEQVLNHIELNEWTAFVLMTHNYIYELNLLKELLPLALPYVGILGPKKKLERMLSELEDIGPKITPEQLDKIYGPVGLDIGSEGAEEIALSIVAEIKAVLSARNGLSLRNKSVAIHTHMQNSLRCCVFTALCTVLFFVQPCTAQTTKQDLVEAFLRDVVNVNITSEALMKKYMCPANAATQQAFDLELYRLRMKMLGQSKKVTNHLSEYLKPYNDLPGKEQDLSINKADENNVFSFKGEQGIAFLVLVKNDKIASFTTMQKGNARVFITWCN</sequence>
<keyword evidence="4" id="KW-1185">Reference proteome</keyword>
<evidence type="ECO:0000259" key="1">
    <source>
        <dbReference type="Pfam" id="PF02625"/>
    </source>
</evidence>
<gene>
    <name evidence="3" type="ORF">HK413_01765</name>
</gene>
<dbReference type="InterPro" id="IPR052698">
    <property type="entry name" value="MoCofactor_Util/Proc"/>
</dbReference>